<dbReference type="GO" id="GO:0016020">
    <property type="term" value="C:membrane"/>
    <property type="evidence" value="ECO:0007669"/>
    <property type="project" value="UniProtKB-SubCell"/>
</dbReference>
<evidence type="ECO:0000259" key="6">
    <source>
        <dbReference type="Pfam" id="PF00892"/>
    </source>
</evidence>
<dbReference type="AlphaFoldDB" id="A0A2B1CR41"/>
<evidence type="ECO:0000313" key="7">
    <source>
        <dbReference type="EMBL" id="PGQ04615.1"/>
    </source>
</evidence>
<dbReference type="PANTHER" id="PTHR32322">
    <property type="entry name" value="INNER MEMBRANE TRANSPORTER"/>
    <property type="match status" value="1"/>
</dbReference>
<evidence type="ECO:0000256" key="3">
    <source>
        <dbReference type="ARBA" id="ARBA00022692"/>
    </source>
</evidence>
<accession>A0A2B1CR41</accession>
<feature type="domain" description="EamA" evidence="6">
    <location>
        <begin position="6"/>
        <end position="136"/>
    </location>
</feature>
<gene>
    <name evidence="7" type="ORF">COA08_29735</name>
</gene>
<evidence type="ECO:0000256" key="1">
    <source>
        <dbReference type="ARBA" id="ARBA00004127"/>
    </source>
</evidence>
<dbReference type="InterPro" id="IPR037185">
    <property type="entry name" value="EmrE-like"/>
</dbReference>
<dbReference type="InterPro" id="IPR000620">
    <property type="entry name" value="EamA_dom"/>
</dbReference>
<name>A0A2B1CR41_BACCE</name>
<reference evidence="7 8" key="1">
    <citation type="submission" date="2017-09" db="EMBL/GenBank/DDBJ databases">
        <title>Large-scale bioinformatics analysis of Bacillus genomes uncovers conserved roles of natural products in bacterial physiology.</title>
        <authorList>
            <consortium name="Agbiome Team Llc"/>
            <person name="Bleich R.M."/>
            <person name="Grubbs K.J."/>
            <person name="Santa Maria K.C."/>
            <person name="Allen S.E."/>
            <person name="Farag S."/>
            <person name="Shank E.A."/>
            <person name="Bowers A."/>
        </authorList>
    </citation>
    <scope>NUCLEOTIDE SEQUENCE [LARGE SCALE GENOMIC DNA]</scope>
    <source>
        <strain evidence="7 8">AFS046104</strain>
    </source>
</reference>
<comment type="caution">
    <text evidence="7">The sequence shown here is derived from an EMBL/GenBank/DDBJ whole genome shotgun (WGS) entry which is preliminary data.</text>
</comment>
<feature type="domain" description="EamA" evidence="6">
    <location>
        <begin position="153"/>
        <end position="286"/>
    </location>
</feature>
<evidence type="ECO:0000256" key="2">
    <source>
        <dbReference type="ARBA" id="ARBA00007362"/>
    </source>
</evidence>
<keyword evidence="5" id="KW-0472">Membrane</keyword>
<dbReference type="PANTHER" id="PTHR32322:SF9">
    <property type="entry name" value="AMINO-ACID METABOLITE EFFLUX PUMP-RELATED"/>
    <property type="match status" value="1"/>
</dbReference>
<protein>
    <submittedName>
        <fullName evidence="7">EamA family transporter</fullName>
    </submittedName>
</protein>
<dbReference type="InterPro" id="IPR050638">
    <property type="entry name" value="AA-Vitamin_Transporters"/>
</dbReference>
<dbReference type="Proteomes" id="UP000221438">
    <property type="component" value="Unassembled WGS sequence"/>
</dbReference>
<organism evidence="7 8">
    <name type="scientific">Bacillus cereus</name>
    <dbReference type="NCBI Taxonomy" id="1396"/>
    <lineage>
        <taxon>Bacteria</taxon>
        <taxon>Bacillati</taxon>
        <taxon>Bacillota</taxon>
        <taxon>Bacilli</taxon>
        <taxon>Bacillales</taxon>
        <taxon>Bacillaceae</taxon>
        <taxon>Bacillus</taxon>
        <taxon>Bacillus cereus group</taxon>
    </lineage>
</organism>
<evidence type="ECO:0000256" key="4">
    <source>
        <dbReference type="ARBA" id="ARBA00022989"/>
    </source>
</evidence>
<dbReference type="RefSeq" id="WP_097832459.1">
    <property type="nucleotide sequence ID" value="NZ_NTUE01000080.1"/>
</dbReference>
<sequence>MSRKLYFALIMLSLIWGGSFYFFKILVADFNPLVVAFLRSTFGAITLIVLIPFFRKSFRGKIPFIPLFAVGILNTLIPWTLICFSEQKMTSNLASVLNATQPLWTMVLGILLFGIRSNRNQIIGLCIGFIGILILSDIHLSNVFSVDSLNFVAMLIATFCYGLATHITKRYLKEISMFQISLGTLLVGSICSGVIVLFVEEPIQILTKISWHHIGALIGIGTFGSGIAYLLYFYLIQKGSPNFASISTYLVPVSAIFWGYILLNENISWRLIIGLVFILMGVYITSRKIKLNIPVKGIQKES</sequence>
<evidence type="ECO:0000313" key="8">
    <source>
        <dbReference type="Proteomes" id="UP000221438"/>
    </source>
</evidence>
<evidence type="ECO:0000256" key="5">
    <source>
        <dbReference type="ARBA" id="ARBA00023136"/>
    </source>
</evidence>
<proteinExistence type="inferred from homology"/>
<comment type="similarity">
    <text evidence="2">Belongs to the EamA transporter family.</text>
</comment>
<comment type="subcellular location">
    <subcellularLocation>
        <location evidence="1">Endomembrane system</location>
        <topology evidence="1">Multi-pass membrane protein</topology>
    </subcellularLocation>
</comment>
<dbReference type="Pfam" id="PF00892">
    <property type="entry name" value="EamA"/>
    <property type="match status" value="2"/>
</dbReference>
<dbReference type="SUPFAM" id="SSF103481">
    <property type="entry name" value="Multidrug resistance efflux transporter EmrE"/>
    <property type="match status" value="2"/>
</dbReference>
<keyword evidence="3" id="KW-0812">Transmembrane</keyword>
<keyword evidence="4" id="KW-1133">Transmembrane helix</keyword>
<dbReference type="EMBL" id="NUJQ01000073">
    <property type="protein sequence ID" value="PGQ04615.1"/>
    <property type="molecule type" value="Genomic_DNA"/>
</dbReference>